<comment type="caution">
    <text evidence="2">The sequence shown here is derived from an EMBL/GenBank/DDBJ whole genome shotgun (WGS) entry which is preliminary data.</text>
</comment>
<feature type="region of interest" description="Disordered" evidence="1">
    <location>
        <begin position="395"/>
        <end position="419"/>
    </location>
</feature>
<organism evidence="2 3">
    <name type="scientific">Lepraria finkii</name>
    <dbReference type="NCBI Taxonomy" id="1340010"/>
    <lineage>
        <taxon>Eukaryota</taxon>
        <taxon>Fungi</taxon>
        <taxon>Dikarya</taxon>
        <taxon>Ascomycota</taxon>
        <taxon>Pezizomycotina</taxon>
        <taxon>Lecanoromycetes</taxon>
        <taxon>OSLEUM clade</taxon>
        <taxon>Lecanoromycetidae</taxon>
        <taxon>Lecanorales</taxon>
        <taxon>Lecanorineae</taxon>
        <taxon>Stereocaulaceae</taxon>
        <taxon>Lepraria</taxon>
    </lineage>
</organism>
<feature type="region of interest" description="Disordered" evidence="1">
    <location>
        <begin position="340"/>
        <end position="373"/>
    </location>
</feature>
<feature type="region of interest" description="Disordered" evidence="1">
    <location>
        <begin position="66"/>
        <end position="187"/>
    </location>
</feature>
<accession>A0ABR4BJ27</accession>
<feature type="compositionally biased region" description="Polar residues" evidence="1">
    <location>
        <begin position="79"/>
        <end position="89"/>
    </location>
</feature>
<gene>
    <name evidence="2" type="ORF">ABVK25_002059</name>
</gene>
<dbReference type="Pfam" id="PF26121">
    <property type="entry name" value="HTH_CDT1"/>
    <property type="match status" value="1"/>
</dbReference>
<evidence type="ECO:0000256" key="1">
    <source>
        <dbReference type="SAM" id="MobiDB-lite"/>
    </source>
</evidence>
<proteinExistence type="predicted"/>
<name>A0ABR4BJ27_9LECA</name>
<feature type="compositionally biased region" description="Low complexity" evidence="1">
    <location>
        <begin position="108"/>
        <end position="118"/>
    </location>
</feature>
<sequence>MPPAAKRRKVGSVTTKKLNVPATQKGIQAFGKISKSQKQIFGKSNLGKASISENLIGKDNLSIGVRNKRKLESIERNSNKPSIETTTSIGEPPLSPRTSRNATKDSASHVSSQSSPSSTAQPIIPRKRVRFAENTTETPTKGVRSRLESLTLPPSPPSDSSSPSSLAQYDAPPSSPTSVRSSDPACDESIELPDELQDLVNLHSSFLTALSLHYAHNGSMTPADLRNLGPGVERAWRKRRVTTDDIRRILALEGSNGPEKASPLYLSDYGSKKICVEISDSHHVQKAQRRPVNEEALNAHFNRNLEQQWTTYKAAHPQNPSPTAFISSLPFHPITPCASISKLAPPPLKRPTQTRRPQSRRHQSPTDTLDHNFRKCNLLPSRESEANHRSIHRPIFPHQSQTTPPIHATSASIHRSSGAKISAPKATRNCTSLGNSSCFFQETRQRRCSSGSLNIESGACVVHDANTGAAFADVVAESNWQGGGCEVREAFGGVGAGMDWF</sequence>
<feature type="compositionally biased region" description="Low complexity" evidence="1">
    <location>
        <begin position="148"/>
        <end position="166"/>
    </location>
</feature>
<dbReference type="EMBL" id="JBHFEH010000004">
    <property type="protein sequence ID" value="KAL2057675.1"/>
    <property type="molecule type" value="Genomic_DNA"/>
</dbReference>
<evidence type="ECO:0000313" key="3">
    <source>
        <dbReference type="Proteomes" id="UP001590951"/>
    </source>
</evidence>
<keyword evidence="3" id="KW-1185">Reference proteome</keyword>
<protein>
    <submittedName>
        <fullName evidence="2">Uncharacterized protein</fullName>
    </submittedName>
</protein>
<reference evidence="2 3" key="1">
    <citation type="submission" date="2024-09" db="EMBL/GenBank/DDBJ databases">
        <title>Rethinking Asexuality: The Enigmatic Case of Functional Sexual Genes in Lepraria (Stereocaulaceae).</title>
        <authorList>
            <person name="Doellman M."/>
            <person name="Sun Y."/>
            <person name="Barcenas-Pena A."/>
            <person name="Lumbsch H.T."/>
            <person name="Grewe F."/>
        </authorList>
    </citation>
    <scope>NUCLEOTIDE SEQUENCE [LARGE SCALE GENOMIC DNA]</scope>
    <source>
        <strain evidence="2 3">Grewe 0041</strain>
    </source>
</reference>
<dbReference type="Proteomes" id="UP001590951">
    <property type="component" value="Unassembled WGS sequence"/>
</dbReference>
<evidence type="ECO:0000313" key="2">
    <source>
        <dbReference type="EMBL" id="KAL2057675.1"/>
    </source>
</evidence>
<feature type="compositionally biased region" description="Polar residues" evidence="1">
    <location>
        <begin position="398"/>
        <end position="415"/>
    </location>
</feature>